<accession>A0AAD5R7P5</accession>
<evidence type="ECO:0000259" key="11">
    <source>
        <dbReference type="Pfam" id="PF12884"/>
    </source>
</evidence>
<name>A0AAD5R7P5_PARTN</name>
<comment type="subcellular location">
    <subcellularLocation>
        <location evidence="2">Cytoplasm</location>
    </subcellularLocation>
    <subcellularLocation>
        <location evidence="1">Nucleus</location>
    </subcellularLocation>
</comment>
<evidence type="ECO:0000256" key="1">
    <source>
        <dbReference type="ARBA" id="ARBA00004123"/>
    </source>
</evidence>
<evidence type="ECO:0000256" key="5">
    <source>
        <dbReference type="ARBA" id="ARBA00022553"/>
    </source>
</evidence>
<evidence type="ECO:0000256" key="9">
    <source>
        <dbReference type="ARBA" id="ARBA00023242"/>
    </source>
</evidence>
<comment type="similarity">
    <text evidence="3">Belongs to the TORC family.</text>
</comment>
<dbReference type="Pfam" id="PF12884">
    <property type="entry name" value="TORC_N"/>
    <property type="match status" value="1"/>
</dbReference>
<dbReference type="GO" id="GO:0005634">
    <property type="term" value="C:nucleus"/>
    <property type="evidence" value="ECO:0007669"/>
    <property type="project" value="UniProtKB-SubCell"/>
</dbReference>
<proteinExistence type="inferred from homology"/>
<protein>
    <recommendedName>
        <fullName evidence="11">Transducer of regulated CREB activity N-terminal domain-containing protein</fullName>
    </recommendedName>
</protein>
<comment type="caution">
    <text evidence="12">The sequence shown here is derived from an EMBL/GenBank/DDBJ whole genome shotgun (WGS) entry which is preliminary data.</text>
</comment>
<keyword evidence="8" id="KW-0804">Transcription</keyword>
<dbReference type="Proteomes" id="UP001196413">
    <property type="component" value="Unassembled WGS sequence"/>
</dbReference>
<evidence type="ECO:0000256" key="3">
    <source>
        <dbReference type="ARBA" id="ARBA00007167"/>
    </source>
</evidence>
<reference evidence="12" key="1">
    <citation type="submission" date="2021-06" db="EMBL/GenBank/DDBJ databases">
        <title>Parelaphostrongylus tenuis whole genome reference sequence.</title>
        <authorList>
            <person name="Garwood T.J."/>
            <person name="Larsen P.A."/>
            <person name="Fountain-Jones N.M."/>
            <person name="Garbe J.R."/>
            <person name="Macchietto M.G."/>
            <person name="Kania S.A."/>
            <person name="Gerhold R.W."/>
            <person name="Richards J.E."/>
            <person name="Wolf T.M."/>
        </authorList>
    </citation>
    <scope>NUCLEOTIDE SEQUENCE</scope>
    <source>
        <strain evidence="12">MNPRO001-30</strain>
        <tissue evidence="12">Meninges</tissue>
    </source>
</reference>
<evidence type="ECO:0000313" key="12">
    <source>
        <dbReference type="EMBL" id="KAJ1371323.1"/>
    </source>
</evidence>
<dbReference type="GO" id="GO:0008140">
    <property type="term" value="F:cAMP response element binding protein binding"/>
    <property type="evidence" value="ECO:0007669"/>
    <property type="project" value="InterPro"/>
</dbReference>
<dbReference type="GO" id="GO:0045944">
    <property type="term" value="P:positive regulation of transcription by RNA polymerase II"/>
    <property type="evidence" value="ECO:0007669"/>
    <property type="project" value="TreeGrafter"/>
</dbReference>
<dbReference type="PANTHER" id="PTHR13589:SF15">
    <property type="entry name" value="CREB-REGULATED TRANSCRIPTION COACTIVATOR, ISOFORM B"/>
    <property type="match status" value="1"/>
</dbReference>
<dbReference type="GO" id="GO:0051289">
    <property type="term" value="P:protein homotetramerization"/>
    <property type="evidence" value="ECO:0007669"/>
    <property type="project" value="InterPro"/>
</dbReference>
<keyword evidence="6" id="KW-0805">Transcription regulation</keyword>
<keyword evidence="5" id="KW-0597">Phosphoprotein</keyword>
<evidence type="ECO:0000256" key="7">
    <source>
        <dbReference type="ARBA" id="ARBA00023159"/>
    </source>
</evidence>
<organism evidence="12 13">
    <name type="scientific">Parelaphostrongylus tenuis</name>
    <name type="common">Meningeal worm</name>
    <dbReference type="NCBI Taxonomy" id="148309"/>
    <lineage>
        <taxon>Eukaryota</taxon>
        <taxon>Metazoa</taxon>
        <taxon>Ecdysozoa</taxon>
        <taxon>Nematoda</taxon>
        <taxon>Chromadorea</taxon>
        <taxon>Rhabditida</taxon>
        <taxon>Rhabditina</taxon>
        <taxon>Rhabditomorpha</taxon>
        <taxon>Strongyloidea</taxon>
        <taxon>Metastrongylidae</taxon>
        <taxon>Parelaphostrongylus</taxon>
    </lineage>
</organism>
<sequence length="209" mass="24384">MSGTSPRKFAEKIAIMNRKQSEDMSTFDSIMREVRQITSSSETQTISQPSTSLCPPQWNPIGGSLPNVHQMPSYHTEWGATWVPSTQNAHRSRTPEQHPAFYHPYGRGQRSPDRVPPLDPHYVPYPNPQYQLLAPEQWNHACSCMYFESIVARVTQWSKVPCYIHFIVGSIREHFLFIIMFPINQWMDFYMVIMMTRFYPGLKPIVRFL</sequence>
<feature type="domain" description="Transducer of regulated CREB activity N-terminal" evidence="11">
    <location>
        <begin position="6"/>
        <end position="66"/>
    </location>
</feature>
<feature type="region of interest" description="Disordered" evidence="10">
    <location>
        <begin position="87"/>
        <end position="113"/>
    </location>
</feature>
<keyword evidence="13" id="KW-1185">Reference proteome</keyword>
<dbReference type="GO" id="GO:0005737">
    <property type="term" value="C:cytoplasm"/>
    <property type="evidence" value="ECO:0007669"/>
    <property type="project" value="UniProtKB-SubCell"/>
</dbReference>
<dbReference type="PANTHER" id="PTHR13589">
    <property type="entry name" value="CREB-REGULATED TRANSCRIPTION COACTIVATOR"/>
    <property type="match status" value="1"/>
</dbReference>
<evidence type="ECO:0000256" key="8">
    <source>
        <dbReference type="ARBA" id="ARBA00023163"/>
    </source>
</evidence>
<keyword evidence="7" id="KW-0010">Activator</keyword>
<keyword evidence="9" id="KW-0539">Nucleus</keyword>
<keyword evidence="4" id="KW-0963">Cytoplasm</keyword>
<gene>
    <name evidence="12" type="ORF">KIN20_033258</name>
</gene>
<evidence type="ECO:0000256" key="4">
    <source>
        <dbReference type="ARBA" id="ARBA00022490"/>
    </source>
</evidence>
<evidence type="ECO:0000256" key="10">
    <source>
        <dbReference type="SAM" id="MobiDB-lite"/>
    </source>
</evidence>
<evidence type="ECO:0000256" key="6">
    <source>
        <dbReference type="ARBA" id="ARBA00023015"/>
    </source>
</evidence>
<dbReference type="AlphaFoldDB" id="A0AAD5R7P5"/>
<evidence type="ECO:0000256" key="2">
    <source>
        <dbReference type="ARBA" id="ARBA00004496"/>
    </source>
</evidence>
<dbReference type="InterPro" id="IPR024786">
    <property type="entry name" value="TORC"/>
</dbReference>
<dbReference type="InterPro" id="IPR024783">
    <property type="entry name" value="TORC_N"/>
</dbReference>
<evidence type="ECO:0000313" key="13">
    <source>
        <dbReference type="Proteomes" id="UP001196413"/>
    </source>
</evidence>
<dbReference type="EMBL" id="JAHQIW010006963">
    <property type="protein sequence ID" value="KAJ1371323.1"/>
    <property type="molecule type" value="Genomic_DNA"/>
</dbReference>